<organism evidence="1 2">
    <name type="scientific">Gossypium arboreum</name>
    <name type="common">Tree cotton</name>
    <name type="synonym">Gossypium nanking</name>
    <dbReference type="NCBI Taxonomy" id="29729"/>
    <lineage>
        <taxon>Eukaryota</taxon>
        <taxon>Viridiplantae</taxon>
        <taxon>Streptophyta</taxon>
        <taxon>Embryophyta</taxon>
        <taxon>Tracheophyta</taxon>
        <taxon>Spermatophyta</taxon>
        <taxon>Magnoliopsida</taxon>
        <taxon>eudicotyledons</taxon>
        <taxon>Gunneridae</taxon>
        <taxon>Pentapetalae</taxon>
        <taxon>rosids</taxon>
        <taxon>malvids</taxon>
        <taxon>Malvales</taxon>
        <taxon>Malvaceae</taxon>
        <taxon>Malvoideae</taxon>
        <taxon>Gossypium</taxon>
    </lineage>
</organism>
<sequence length="36" mass="4220">MWPKPNIVSVQCNAIMHPTQIQPAHHPYQPVHHIRI</sequence>
<dbReference type="AlphaFoldDB" id="A0A0B0Q0Z5"/>
<gene>
    <name evidence="1" type="ORF">F383_14947</name>
</gene>
<evidence type="ECO:0000313" key="2">
    <source>
        <dbReference type="Proteomes" id="UP000032142"/>
    </source>
</evidence>
<keyword evidence="2" id="KW-1185">Reference proteome</keyword>
<name>A0A0B0Q0Z5_GOSAR</name>
<dbReference type="Proteomes" id="UP000032142">
    <property type="component" value="Unassembled WGS sequence"/>
</dbReference>
<evidence type="ECO:0000313" key="1">
    <source>
        <dbReference type="EMBL" id="KHG30822.1"/>
    </source>
</evidence>
<dbReference type="EMBL" id="KN460307">
    <property type="protein sequence ID" value="KHG30822.1"/>
    <property type="molecule type" value="Genomic_DNA"/>
</dbReference>
<accession>A0A0B0Q0Z5</accession>
<proteinExistence type="predicted"/>
<reference evidence="2" key="1">
    <citation type="submission" date="2014-09" db="EMBL/GenBank/DDBJ databases">
        <authorList>
            <person name="Mudge J."/>
            <person name="Ramaraj T."/>
            <person name="Lindquist I.E."/>
            <person name="Bharti A.K."/>
            <person name="Sundararajan A."/>
            <person name="Cameron C.T."/>
            <person name="Woodward J.E."/>
            <person name="May G.D."/>
            <person name="Brubaker C."/>
            <person name="Broadhvest J."/>
            <person name="Wilkins T.A."/>
        </authorList>
    </citation>
    <scope>NUCLEOTIDE SEQUENCE</scope>
    <source>
        <strain evidence="2">cv. AKA8401</strain>
    </source>
</reference>
<protein>
    <submittedName>
        <fullName evidence="1">Uncharacterized protein</fullName>
    </submittedName>
</protein>